<evidence type="ECO:0008006" key="3">
    <source>
        <dbReference type="Google" id="ProtNLM"/>
    </source>
</evidence>
<organism evidence="1 2">
    <name type="scientific">Scytonema hofmannii PCC 7110</name>
    <dbReference type="NCBI Taxonomy" id="128403"/>
    <lineage>
        <taxon>Bacteria</taxon>
        <taxon>Bacillati</taxon>
        <taxon>Cyanobacteriota</taxon>
        <taxon>Cyanophyceae</taxon>
        <taxon>Nostocales</taxon>
        <taxon>Scytonemataceae</taxon>
        <taxon>Scytonema</taxon>
    </lineage>
</organism>
<dbReference type="PANTHER" id="PTHR39550:SF1">
    <property type="entry name" value="SLL0658 PROTEIN"/>
    <property type="match status" value="1"/>
</dbReference>
<evidence type="ECO:0000313" key="2">
    <source>
        <dbReference type="Proteomes" id="UP000076925"/>
    </source>
</evidence>
<dbReference type="InterPro" id="IPR021799">
    <property type="entry name" value="PIN-like_prokaryotic"/>
</dbReference>
<evidence type="ECO:0000313" key="1">
    <source>
        <dbReference type="EMBL" id="KYC40817.1"/>
    </source>
</evidence>
<proteinExistence type="predicted"/>
<dbReference type="PANTHER" id="PTHR39550">
    <property type="entry name" value="SLL0658 PROTEIN"/>
    <property type="match status" value="1"/>
</dbReference>
<name>A0A139X7Y5_9CYAN</name>
<gene>
    <name evidence="1" type="ORF">WA1_24655</name>
</gene>
<dbReference type="STRING" id="128403.WA1_24655"/>
<dbReference type="RefSeq" id="WP_017739871.1">
    <property type="nucleotide sequence ID" value="NZ_KQ976354.1"/>
</dbReference>
<accession>A0A139X7Y5</accession>
<reference evidence="1 2" key="1">
    <citation type="journal article" date="2013" name="Genome Biol. Evol.">
        <title>Genomes of Stigonematalean cyanobacteria (subsection V) and the evolution of oxygenic photosynthesis from prokaryotes to plastids.</title>
        <authorList>
            <person name="Dagan T."/>
            <person name="Roettger M."/>
            <person name="Stucken K."/>
            <person name="Landan G."/>
            <person name="Koch R."/>
            <person name="Major P."/>
            <person name="Gould S.B."/>
            <person name="Goremykin V.V."/>
            <person name="Rippka R."/>
            <person name="Tandeau de Marsac N."/>
            <person name="Gugger M."/>
            <person name="Lockhart P.J."/>
            <person name="Allen J.F."/>
            <person name="Brune I."/>
            <person name="Maus I."/>
            <person name="Puhler A."/>
            <person name="Martin W.F."/>
        </authorList>
    </citation>
    <scope>NUCLEOTIDE SEQUENCE [LARGE SCALE GENOMIC DNA]</scope>
    <source>
        <strain evidence="1 2">PCC 7110</strain>
    </source>
</reference>
<dbReference type="Pfam" id="PF11848">
    <property type="entry name" value="DUF3368"/>
    <property type="match status" value="1"/>
</dbReference>
<protein>
    <recommendedName>
        <fullName evidence="3">DUF3368 domain-containing protein</fullName>
    </recommendedName>
</protein>
<comment type="caution">
    <text evidence="1">The sequence shown here is derived from an EMBL/GenBank/DDBJ whole genome shotgun (WGS) entry which is preliminary data.</text>
</comment>
<keyword evidence="2" id="KW-1185">Reference proteome</keyword>
<dbReference type="AlphaFoldDB" id="A0A139X7Y5"/>
<dbReference type="OrthoDB" id="9796404at2"/>
<dbReference type="EMBL" id="ANNX02000026">
    <property type="protein sequence ID" value="KYC40817.1"/>
    <property type="molecule type" value="Genomic_DNA"/>
</dbReference>
<sequence length="164" mass="17742">MINSVIVADSSPLISLSIIGQLELLPQLYERILLPPAVWDEVTVQGVGLAGAQAVSQLTWLEIQTPEALVLEPLSILVDRGEAEAIALAQSTPNSTVLLDDAQARRVAERLGIRRIGTLGILRKAKKAGLIVEIKAYVEQLRTNGIYIRSSIIDAVLRDVGEID</sequence>
<dbReference type="Proteomes" id="UP000076925">
    <property type="component" value="Unassembled WGS sequence"/>
</dbReference>